<reference evidence="2 3" key="1">
    <citation type="submission" date="2024-09" db="EMBL/GenBank/DDBJ databases">
        <title>Rethinking Asexuality: The Enigmatic Case of Functional Sexual Genes in Lepraria (Stereocaulaceae).</title>
        <authorList>
            <person name="Doellman M."/>
            <person name="Sun Y."/>
            <person name="Barcenas-Pena A."/>
            <person name="Lumbsch H.T."/>
            <person name="Grewe F."/>
        </authorList>
    </citation>
    <scope>NUCLEOTIDE SEQUENCE [LARGE SCALE GENOMIC DNA]</scope>
    <source>
        <strain evidence="2 3">Grewe 0041</strain>
    </source>
</reference>
<evidence type="ECO:0000313" key="2">
    <source>
        <dbReference type="EMBL" id="KAL2049530.1"/>
    </source>
</evidence>
<evidence type="ECO:0000256" key="1">
    <source>
        <dbReference type="SAM" id="SignalP"/>
    </source>
</evidence>
<keyword evidence="1" id="KW-0732">Signal</keyword>
<accession>A0ABR4AW58</accession>
<keyword evidence="3" id="KW-1185">Reference proteome</keyword>
<organism evidence="2 3">
    <name type="scientific">Lepraria finkii</name>
    <dbReference type="NCBI Taxonomy" id="1340010"/>
    <lineage>
        <taxon>Eukaryota</taxon>
        <taxon>Fungi</taxon>
        <taxon>Dikarya</taxon>
        <taxon>Ascomycota</taxon>
        <taxon>Pezizomycotina</taxon>
        <taxon>Lecanoromycetes</taxon>
        <taxon>OSLEUM clade</taxon>
        <taxon>Lecanoromycetidae</taxon>
        <taxon>Lecanorales</taxon>
        <taxon>Lecanorineae</taxon>
        <taxon>Stereocaulaceae</taxon>
        <taxon>Lepraria</taxon>
    </lineage>
</organism>
<protein>
    <submittedName>
        <fullName evidence="2">Uncharacterized protein</fullName>
    </submittedName>
</protein>
<proteinExistence type="predicted"/>
<name>A0ABR4AW58_9LECA</name>
<comment type="caution">
    <text evidence="2">The sequence shown here is derived from an EMBL/GenBank/DDBJ whole genome shotgun (WGS) entry which is preliminary data.</text>
</comment>
<feature type="signal peptide" evidence="1">
    <location>
        <begin position="1"/>
        <end position="21"/>
    </location>
</feature>
<sequence length="104" mass="11123">MAAYFVALAVALIAYCCLTHAQTTLQPQSNTLDSNATIGPEPGIPSVVTKNVQVALNFERSNWANGSVDLEDFYRLPPNASHSRAGALLNVQIDANTSAYTFPP</sequence>
<evidence type="ECO:0000313" key="3">
    <source>
        <dbReference type="Proteomes" id="UP001590951"/>
    </source>
</evidence>
<dbReference type="EMBL" id="JBHFEH010000062">
    <property type="protein sequence ID" value="KAL2049530.1"/>
    <property type="molecule type" value="Genomic_DNA"/>
</dbReference>
<feature type="chain" id="PRO_5046263590" evidence="1">
    <location>
        <begin position="22"/>
        <end position="104"/>
    </location>
</feature>
<dbReference type="Proteomes" id="UP001590951">
    <property type="component" value="Unassembled WGS sequence"/>
</dbReference>
<gene>
    <name evidence="2" type="ORF">ABVK25_010217</name>
</gene>